<dbReference type="FunFam" id="3.60.21.10:FF:000002">
    <property type="entry name" value="Serine/threonine-protein phosphatase"/>
    <property type="match status" value="1"/>
</dbReference>
<evidence type="ECO:0000256" key="10">
    <source>
        <dbReference type="ARBA" id="ARBA00047761"/>
    </source>
</evidence>
<feature type="region of interest" description="Disordered" evidence="13">
    <location>
        <begin position="455"/>
        <end position="513"/>
    </location>
</feature>
<comment type="catalytic activity">
    <reaction evidence="10">
        <text>O-phospho-L-seryl-[protein] + H2O = L-seryl-[protein] + phosphate</text>
        <dbReference type="Rhea" id="RHEA:20629"/>
        <dbReference type="Rhea" id="RHEA-COMP:9863"/>
        <dbReference type="Rhea" id="RHEA-COMP:11604"/>
        <dbReference type="ChEBI" id="CHEBI:15377"/>
        <dbReference type="ChEBI" id="CHEBI:29999"/>
        <dbReference type="ChEBI" id="CHEBI:43474"/>
        <dbReference type="ChEBI" id="CHEBI:83421"/>
        <dbReference type="EC" id="3.1.3.16"/>
    </reaction>
</comment>
<reference evidence="15" key="2">
    <citation type="submission" date="2025-08" db="UniProtKB">
        <authorList>
            <consortium name="Ensembl"/>
        </authorList>
    </citation>
    <scope>IDENTIFICATION</scope>
</reference>
<keyword evidence="4" id="KW-0479">Metal-binding</keyword>
<comment type="similarity">
    <text evidence="3">Belongs to the PPP phosphatase family. PP-2B subfamily.</text>
</comment>
<protein>
    <recommendedName>
        <fullName evidence="12">Serine/threonine-protein phosphatase</fullName>
        <ecNumber evidence="12">3.1.3.16</ecNumber>
    </recommendedName>
</protein>
<dbReference type="InterPro" id="IPR029052">
    <property type="entry name" value="Metallo-depent_PP-like"/>
</dbReference>
<gene>
    <name evidence="15" type="primary">ppp3ccb</name>
</gene>
<keyword evidence="7" id="KW-0112">Calmodulin-binding</keyword>
<organism evidence="15 16">
    <name type="scientific">Oreochromis niloticus</name>
    <name type="common">Nile tilapia</name>
    <name type="synonym">Tilapia nilotica</name>
    <dbReference type="NCBI Taxonomy" id="8128"/>
    <lineage>
        <taxon>Eukaryota</taxon>
        <taxon>Metazoa</taxon>
        <taxon>Chordata</taxon>
        <taxon>Craniata</taxon>
        <taxon>Vertebrata</taxon>
        <taxon>Euteleostomi</taxon>
        <taxon>Actinopterygii</taxon>
        <taxon>Neopterygii</taxon>
        <taxon>Teleostei</taxon>
        <taxon>Neoteleostei</taxon>
        <taxon>Acanthomorphata</taxon>
        <taxon>Ovalentaria</taxon>
        <taxon>Cichlomorphae</taxon>
        <taxon>Cichliformes</taxon>
        <taxon>Cichlidae</taxon>
        <taxon>African cichlids</taxon>
        <taxon>Pseudocrenilabrinae</taxon>
        <taxon>Oreochromini</taxon>
        <taxon>Oreochromis</taxon>
    </lineage>
</organism>
<dbReference type="Gene3D" id="3.60.21.10">
    <property type="match status" value="1"/>
</dbReference>
<name>A0A669EEN4_ORENI</name>
<evidence type="ECO:0000256" key="6">
    <source>
        <dbReference type="ARBA" id="ARBA00022833"/>
    </source>
</evidence>
<dbReference type="InterPro" id="IPR043360">
    <property type="entry name" value="PP2B"/>
</dbReference>
<dbReference type="PROSITE" id="PS00125">
    <property type="entry name" value="SER_THR_PHOSPHATASE"/>
    <property type="match status" value="1"/>
</dbReference>
<dbReference type="PANTHER" id="PTHR45673">
    <property type="entry name" value="SERINE/THREONINE-PROTEIN PHOSPHATASE 2B CATALYTIC SUBUNIT 1-RELATED"/>
    <property type="match status" value="1"/>
</dbReference>
<reference evidence="16" key="1">
    <citation type="submission" date="2012-01" db="EMBL/GenBank/DDBJ databases">
        <title>The Genome Sequence of Oreochromis niloticus (Nile Tilapia).</title>
        <authorList>
            <consortium name="Broad Institute Genome Assembly Team"/>
            <consortium name="Broad Institute Sequencing Platform"/>
            <person name="Di Palma F."/>
            <person name="Johnson J."/>
            <person name="Lander E.S."/>
            <person name="Lindblad-Toh K."/>
        </authorList>
    </citation>
    <scope>NUCLEOTIDE SEQUENCE [LARGE SCALE GENOMIC DNA]</scope>
</reference>
<proteinExistence type="inferred from homology"/>
<evidence type="ECO:0000256" key="7">
    <source>
        <dbReference type="ARBA" id="ARBA00022860"/>
    </source>
</evidence>
<dbReference type="CDD" id="cd07416">
    <property type="entry name" value="MPP_PP2B"/>
    <property type="match status" value="1"/>
</dbReference>
<feature type="compositionally biased region" description="Basic and acidic residues" evidence="13">
    <location>
        <begin position="464"/>
        <end position="489"/>
    </location>
</feature>
<dbReference type="GO" id="GO:0046872">
    <property type="term" value="F:metal ion binding"/>
    <property type="evidence" value="ECO:0007669"/>
    <property type="project" value="UniProtKB-KW"/>
</dbReference>
<evidence type="ECO:0000313" key="16">
    <source>
        <dbReference type="Proteomes" id="UP000005207"/>
    </source>
</evidence>
<evidence type="ECO:0000256" key="11">
    <source>
        <dbReference type="ARBA" id="ARBA00048336"/>
    </source>
</evidence>
<evidence type="ECO:0000259" key="14">
    <source>
        <dbReference type="PROSITE" id="PS00125"/>
    </source>
</evidence>
<feature type="domain" description="Serine/threonine specific protein phosphatases" evidence="14">
    <location>
        <begin position="145"/>
        <end position="150"/>
    </location>
</feature>
<evidence type="ECO:0000256" key="12">
    <source>
        <dbReference type="RuleBase" id="RU004273"/>
    </source>
</evidence>
<dbReference type="SUPFAM" id="SSF56300">
    <property type="entry name" value="Metallo-dependent phosphatases"/>
    <property type="match status" value="1"/>
</dbReference>
<dbReference type="SMART" id="SM00156">
    <property type="entry name" value="PP2Ac"/>
    <property type="match status" value="1"/>
</dbReference>
<evidence type="ECO:0000256" key="5">
    <source>
        <dbReference type="ARBA" id="ARBA00022801"/>
    </source>
</evidence>
<keyword evidence="8" id="KW-0904">Protein phosphatase</keyword>
<dbReference type="InterPro" id="IPR004843">
    <property type="entry name" value="Calcineurin-like_PHP"/>
</dbReference>
<dbReference type="GO" id="GO:0097720">
    <property type="term" value="P:calcineurin-mediated signaling"/>
    <property type="evidence" value="ECO:0007669"/>
    <property type="project" value="InterPro"/>
</dbReference>
<keyword evidence="5 12" id="KW-0378">Hydrolase</keyword>
<comment type="cofactor">
    <cofactor evidence="2">
        <name>Fe(3+)</name>
        <dbReference type="ChEBI" id="CHEBI:29034"/>
    </cofactor>
</comment>
<dbReference type="GeneTree" id="ENSGT00940000154115"/>
<dbReference type="EC" id="3.1.3.16" evidence="12"/>
<dbReference type="Proteomes" id="UP000005207">
    <property type="component" value="Linkage group LG7"/>
</dbReference>
<comment type="catalytic activity">
    <reaction evidence="11 12">
        <text>O-phospho-L-threonyl-[protein] + H2O = L-threonyl-[protein] + phosphate</text>
        <dbReference type="Rhea" id="RHEA:47004"/>
        <dbReference type="Rhea" id="RHEA-COMP:11060"/>
        <dbReference type="Rhea" id="RHEA-COMP:11605"/>
        <dbReference type="ChEBI" id="CHEBI:15377"/>
        <dbReference type="ChEBI" id="CHEBI:30013"/>
        <dbReference type="ChEBI" id="CHEBI:43474"/>
        <dbReference type="ChEBI" id="CHEBI:61977"/>
        <dbReference type="EC" id="3.1.3.16"/>
    </reaction>
</comment>
<comment type="cofactor">
    <cofactor evidence="1">
        <name>Zn(2+)</name>
        <dbReference type="ChEBI" id="CHEBI:29105"/>
    </cofactor>
</comment>
<evidence type="ECO:0000256" key="1">
    <source>
        <dbReference type="ARBA" id="ARBA00001947"/>
    </source>
</evidence>
<dbReference type="GO" id="GO:0005516">
    <property type="term" value="F:calmodulin binding"/>
    <property type="evidence" value="ECO:0007669"/>
    <property type="project" value="UniProtKB-KW"/>
</dbReference>
<dbReference type="GO" id="GO:0033192">
    <property type="term" value="F:calmodulin-dependent protein phosphatase activity"/>
    <property type="evidence" value="ECO:0007669"/>
    <property type="project" value="InterPro"/>
</dbReference>
<evidence type="ECO:0000256" key="8">
    <source>
        <dbReference type="ARBA" id="ARBA00022912"/>
    </source>
</evidence>
<evidence type="ECO:0000256" key="9">
    <source>
        <dbReference type="ARBA" id="ARBA00023004"/>
    </source>
</evidence>
<dbReference type="InterPro" id="IPR006186">
    <property type="entry name" value="Ser/Thr-sp_prot-phosphatase"/>
</dbReference>
<dbReference type="AlphaFoldDB" id="A0A669EEN4"/>
<reference evidence="15" key="3">
    <citation type="submission" date="2025-09" db="UniProtKB">
        <authorList>
            <consortium name="Ensembl"/>
        </authorList>
    </citation>
    <scope>IDENTIFICATION</scope>
</reference>
<accession>A0A669EEN4</accession>
<dbReference type="Pfam" id="PF00149">
    <property type="entry name" value="Metallophos"/>
    <property type="match status" value="1"/>
</dbReference>
<dbReference type="InterPro" id="IPR041751">
    <property type="entry name" value="MPP_PP2B"/>
</dbReference>
<keyword evidence="16" id="KW-1185">Reference proteome</keyword>
<evidence type="ECO:0000256" key="3">
    <source>
        <dbReference type="ARBA" id="ARBA00009905"/>
    </source>
</evidence>
<keyword evidence="9" id="KW-0408">Iron</keyword>
<dbReference type="Ensembl" id="ENSONIT00000082499.1">
    <property type="protein sequence ID" value="ENSONIP00000071243.1"/>
    <property type="gene ID" value="ENSONIG00000012541.2"/>
</dbReference>
<sequence length="513" mass="57970">LSEHGNCNRVPSLFHLSAAVPYPPGDRLTVKELYVDGRPSLEVLKAHLVKEGRLEEESALRIINEGAAILRQEKCMLEVEAPITVCGDVHGQFFDLMKLFEVGGSPSTTRYLFLGDYVDRGYFSIECVLYLWALKVNHPNTLFLLRGNHECRHLTEYFTFKQECKIKYSERVYDACMEAFDCLPLAALLNQQFLCVHGGLSPEITCLDDIRKLDRFKEPPAFGPMCDLLWSDPGEDYGSEKTQEHFCHNSVRGCSYFYSYPAVCDFLMNNNLLSVIRAHEAQDAGYRMYRKSQTTGFPSLITIFSAPNYLDVYNNKAAVLKYENNVMNIRQFNCSPHPYWLPNFMDVFTWSLPFVGEKGEGRRGGRIFLRFAFSDNQSDMPLCGAPAVRKEVIRNKIRAIGKMARVFSVLREENESVLQLKGLTPTGTLPLGVLSGGRRTLQSATVEAEEARAIQGFNPQHKIQSFEEARGLDRINERMPPRRDSKQHEAPPSLNNLPASTGPPDKNGTNAQA</sequence>
<evidence type="ECO:0000256" key="13">
    <source>
        <dbReference type="SAM" id="MobiDB-lite"/>
    </source>
</evidence>
<keyword evidence="6" id="KW-0862">Zinc</keyword>
<evidence type="ECO:0000256" key="4">
    <source>
        <dbReference type="ARBA" id="ARBA00022723"/>
    </source>
</evidence>
<evidence type="ECO:0000256" key="2">
    <source>
        <dbReference type="ARBA" id="ARBA00001965"/>
    </source>
</evidence>
<dbReference type="PRINTS" id="PR00114">
    <property type="entry name" value="STPHPHTASE"/>
</dbReference>
<evidence type="ECO:0000313" key="15">
    <source>
        <dbReference type="Ensembl" id="ENSONIP00000071243.1"/>
    </source>
</evidence>